<dbReference type="Gene3D" id="3.40.50.10170">
    <property type="match status" value="1"/>
</dbReference>
<evidence type="ECO:0000256" key="1">
    <source>
        <dbReference type="ARBA" id="ARBA00023121"/>
    </source>
</evidence>
<dbReference type="InterPro" id="IPR050270">
    <property type="entry name" value="DegV_domain_contain"/>
</dbReference>
<keyword evidence="1" id="KW-0446">Lipid-binding</keyword>
<dbReference type="InterPro" id="IPR043168">
    <property type="entry name" value="DegV_C"/>
</dbReference>
<keyword evidence="3" id="KW-1185">Reference proteome</keyword>
<dbReference type="PANTHER" id="PTHR33434">
    <property type="entry name" value="DEGV DOMAIN-CONTAINING PROTEIN DR_1986-RELATED"/>
    <property type="match status" value="1"/>
</dbReference>
<evidence type="ECO:0000313" key="3">
    <source>
        <dbReference type="Proteomes" id="UP001473424"/>
    </source>
</evidence>
<dbReference type="NCBIfam" id="TIGR00762">
    <property type="entry name" value="DegV"/>
    <property type="match status" value="1"/>
</dbReference>
<dbReference type="Pfam" id="PF02645">
    <property type="entry name" value="DegV"/>
    <property type="match status" value="1"/>
</dbReference>
<dbReference type="Gene3D" id="3.30.1180.10">
    <property type="match status" value="1"/>
</dbReference>
<reference evidence="3" key="1">
    <citation type="journal article" date="2024" name="FEMS Microbiol. Lett.">
        <title>Genomic insights into Spiroplasma endosymbionts that induce male-killing and protective phenotypes in the pea aphid.</title>
        <authorList>
            <person name="Arai H."/>
            <person name="Legeai F."/>
            <person name="Kageyama D."/>
            <person name="Sugio A."/>
            <person name="Simon J.C."/>
        </authorList>
    </citation>
    <scope>NUCLEOTIDE SEQUENCE [LARGE SCALE GENOMIC DNA]</scope>
    <source>
        <strain evidence="3">sAp269</strain>
    </source>
</reference>
<evidence type="ECO:0000313" key="2">
    <source>
        <dbReference type="EMBL" id="BET38813.1"/>
    </source>
</evidence>
<protein>
    <submittedName>
        <fullName evidence="2">DegV family protein</fullName>
    </submittedName>
</protein>
<sequence length="293" mass="33134">MKKKIGIVADSSSGFSIKDLKEMNIGFCPLLITFSDDTTITDDHNILNDEEFYNRIVHEKQSAKTSQTPLGQMSIIWEDALTKFEKIIFISLSKGLSGQYNTATMLSKESNFKDKVFVFDSNGVSVINWLLVKKAYQMSLNEKNNVNDIIEALKLIRDNYIAFILPYDLNYLVRGGRISKAAAALATMLKITPILSFDGTIDKFDKTRTWDKAIKNTLKEINKNKKIESITLFYIIHAFAEAKEIEKVTKFVKDYGIKNVKTINLANVICAHTGIGTFSFVAFNLDKDKLPKL</sequence>
<proteinExistence type="predicted"/>
<accession>A0ABM8JNE0</accession>
<dbReference type="RefSeq" id="WP_353305748.1">
    <property type="nucleotide sequence ID" value="NZ_AP028955.1"/>
</dbReference>
<dbReference type="Proteomes" id="UP001473424">
    <property type="component" value="Chromosome"/>
</dbReference>
<organism evidence="2 3">
    <name type="scientific">Spiroplasma ixodetis</name>
    <dbReference type="NCBI Taxonomy" id="2141"/>
    <lineage>
        <taxon>Bacteria</taxon>
        <taxon>Bacillati</taxon>
        <taxon>Mycoplasmatota</taxon>
        <taxon>Mollicutes</taxon>
        <taxon>Entomoplasmatales</taxon>
        <taxon>Spiroplasmataceae</taxon>
        <taxon>Spiroplasma</taxon>
    </lineage>
</organism>
<gene>
    <name evidence="2" type="ORF">SAP269_14020</name>
</gene>
<dbReference type="PROSITE" id="PS51482">
    <property type="entry name" value="DEGV"/>
    <property type="match status" value="1"/>
</dbReference>
<dbReference type="EMBL" id="AP028955">
    <property type="protein sequence ID" value="BET38813.1"/>
    <property type="molecule type" value="Genomic_DNA"/>
</dbReference>
<dbReference type="PANTHER" id="PTHR33434:SF2">
    <property type="entry name" value="FATTY ACID-BINDING PROTEIN TM_1468"/>
    <property type="match status" value="1"/>
</dbReference>
<name>A0ABM8JNE0_9MOLU</name>
<dbReference type="InterPro" id="IPR003797">
    <property type="entry name" value="DegV"/>
</dbReference>
<dbReference type="SUPFAM" id="SSF82549">
    <property type="entry name" value="DAK1/DegV-like"/>
    <property type="match status" value="1"/>
</dbReference>